<dbReference type="GO" id="GO:0009986">
    <property type="term" value="C:cell surface"/>
    <property type="evidence" value="ECO:0007669"/>
    <property type="project" value="UniProtKB-SubCell"/>
</dbReference>
<evidence type="ECO:0000313" key="5">
    <source>
        <dbReference type="Proteomes" id="UP000031620"/>
    </source>
</evidence>
<evidence type="ECO:0000256" key="1">
    <source>
        <dbReference type="ARBA" id="ARBA00004241"/>
    </source>
</evidence>
<keyword evidence="2" id="KW-0178">Competence</keyword>
<evidence type="ECO:0000256" key="3">
    <source>
        <dbReference type="SAM" id="Phobius"/>
    </source>
</evidence>
<dbReference type="NCBIfam" id="TIGR02532">
    <property type="entry name" value="IV_pilin_GFxxxE"/>
    <property type="match status" value="1"/>
</dbReference>
<organism evidence="4 5">
    <name type="scientific">Paucilactobacillus hokkaidonensis JCM 18461</name>
    <dbReference type="NCBI Taxonomy" id="1291742"/>
    <lineage>
        <taxon>Bacteria</taxon>
        <taxon>Bacillati</taxon>
        <taxon>Bacillota</taxon>
        <taxon>Bacilli</taxon>
        <taxon>Lactobacillales</taxon>
        <taxon>Lactobacillaceae</taxon>
        <taxon>Paucilactobacillus</taxon>
    </lineage>
</organism>
<dbReference type="Pfam" id="PF07963">
    <property type="entry name" value="N_methyl"/>
    <property type="match status" value="1"/>
</dbReference>
<name>A0A0A1GYH4_9LACO</name>
<accession>A0A0A1GYH4</accession>
<evidence type="ECO:0000313" key="4">
    <source>
        <dbReference type="EMBL" id="BAP86013.1"/>
    </source>
</evidence>
<keyword evidence="3" id="KW-0812">Transmembrane</keyword>
<dbReference type="InterPro" id="IPR012902">
    <property type="entry name" value="N_methyl_site"/>
</dbReference>
<keyword evidence="3" id="KW-0472">Membrane</keyword>
<gene>
    <name evidence="4" type="ORF">LOOC260_115030</name>
</gene>
<dbReference type="InterPro" id="IPR016785">
    <property type="entry name" value="ComGD"/>
</dbReference>
<reference evidence="4 5" key="1">
    <citation type="submission" date="2014-11" db="EMBL/GenBank/DDBJ databases">
        <title>Complete genome sequence and analysis of Lactobacillus hokkaidonensis LOOC260T.</title>
        <authorList>
            <person name="Tanizawa Y."/>
            <person name="Tohno M."/>
            <person name="Kaminuma E."/>
            <person name="Nakamura Y."/>
            <person name="Arita M."/>
        </authorList>
    </citation>
    <scope>NUCLEOTIDE SEQUENCE [LARGE SCALE GENOMIC DNA]</scope>
    <source>
        <strain evidence="4 5">LOOC260</strain>
    </source>
</reference>
<feature type="transmembrane region" description="Helical" evidence="3">
    <location>
        <begin position="7"/>
        <end position="28"/>
    </location>
</feature>
<dbReference type="STRING" id="1291742.LOOC260_115030"/>
<dbReference type="HOGENOM" id="CLU_145343_0_0_9"/>
<protein>
    <submittedName>
        <fullName evidence="4">Uncharacterized protein</fullName>
    </submittedName>
</protein>
<comment type="subcellular location">
    <subcellularLocation>
        <location evidence="1">Cell surface</location>
    </subcellularLocation>
</comment>
<dbReference type="AlphaFoldDB" id="A0A0A1GYH4"/>
<dbReference type="SUPFAM" id="SSF54523">
    <property type="entry name" value="Pili subunits"/>
    <property type="match status" value="1"/>
</dbReference>
<evidence type="ECO:0000256" key="2">
    <source>
        <dbReference type="ARBA" id="ARBA00023287"/>
    </source>
</evidence>
<proteinExistence type="predicted"/>
<dbReference type="NCBIfam" id="NF040982">
    <property type="entry name" value="ComGD"/>
    <property type="match status" value="1"/>
</dbReference>
<sequence>MTKNKGFTLLETLIVLGLVSLMFGFGALKLQPVNAASQERHFWQGLQQNWQASQTRAQGDNKGTEINYMPTANQIRFKWRDKKYNTHYSDVVVPSTIQVVSFAPLKMLANGYVKAGTQKFHSTLTNKNYVMKIQLAWGGFYVEVAQ</sequence>
<dbReference type="RefSeq" id="WP_157869575.1">
    <property type="nucleotide sequence ID" value="NZ_AP014680.1"/>
</dbReference>
<dbReference type="InterPro" id="IPR045584">
    <property type="entry name" value="Pilin-like"/>
</dbReference>
<dbReference type="GO" id="GO:0030420">
    <property type="term" value="P:establishment of competence for transformation"/>
    <property type="evidence" value="ECO:0007669"/>
    <property type="project" value="UniProtKB-KW"/>
</dbReference>
<dbReference type="Proteomes" id="UP000031620">
    <property type="component" value="Chromosome"/>
</dbReference>
<dbReference type="EMBL" id="AP014680">
    <property type="protein sequence ID" value="BAP86013.1"/>
    <property type="molecule type" value="Genomic_DNA"/>
</dbReference>
<dbReference type="KEGG" id="lho:LOOC260_115030"/>
<keyword evidence="3" id="KW-1133">Transmembrane helix</keyword>